<keyword evidence="2" id="KW-1185">Reference proteome</keyword>
<sequence>MLANIGADIYKTWSEDQRRAEIGKLVEGHRAGLSLEILFKMASAIAGSPDSAREHLAALIPADERHKMVTREKGADQALAASFLM</sequence>
<dbReference type="HOGENOM" id="CLU_2464634_0_0_7"/>
<dbReference type="STRING" id="398767.Glov_3509"/>
<dbReference type="RefSeq" id="WP_012471530.1">
    <property type="nucleotide sequence ID" value="NC_010814.1"/>
</dbReference>
<dbReference type="OrthoDB" id="5398312at2"/>
<evidence type="ECO:0000313" key="2">
    <source>
        <dbReference type="Proteomes" id="UP000002420"/>
    </source>
</evidence>
<accession>B3E2V2</accession>
<proteinExistence type="predicted"/>
<protein>
    <submittedName>
        <fullName evidence="1">Uncharacterized protein</fullName>
    </submittedName>
</protein>
<reference evidence="1 2" key="1">
    <citation type="submission" date="2008-05" db="EMBL/GenBank/DDBJ databases">
        <title>Complete sequence of chromosome of Geobacter lovleyi SZ.</title>
        <authorList>
            <consortium name="US DOE Joint Genome Institute"/>
            <person name="Lucas S."/>
            <person name="Copeland A."/>
            <person name="Lapidus A."/>
            <person name="Glavina del Rio T."/>
            <person name="Dalin E."/>
            <person name="Tice H."/>
            <person name="Bruce D."/>
            <person name="Goodwin L."/>
            <person name="Pitluck S."/>
            <person name="Chertkov O."/>
            <person name="Meincke L."/>
            <person name="Brettin T."/>
            <person name="Detter J.C."/>
            <person name="Han C."/>
            <person name="Tapia R."/>
            <person name="Kuske C.R."/>
            <person name="Schmutz J."/>
            <person name="Larimer F."/>
            <person name="Land M."/>
            <person name="Hauser L."/>
            <person name="Kyrpides N."/>
            <person name="Mikhailova N."/>
            <person name="Sung Y."/>
            <person name="Fletcher K.E."/>
            <person name="Ritalahti K.M."/>
            <person name="Loeffler F.E."/>
            <person name="Richardson P."/>
        </authorList>
    </citation>
    <scope>NUCLEOTIDE SEQUENCE [LARGE SCALE GENOMIC DNA]</scope>
    <source>
        <strain evidence="2">ATCC BAA-1151 / DSM 17278 / SZ</strain>
    </source>
</reference>
<evidence type="ECO:0000313" key="1">
    <source>
        <dbReference type="EMBL" id="ACD97212.1"/>
    </source>
</evidence>
<dbReference type="KEGG" id="glo:Glov_3509"/>
<organism evidence="1 2">
    <name type="scientific">Trichlorobacter lovleyi (strain ATCC BAA-1151 / DSM 17278 / SZ)</name>
    <name type="common">Geobacter lovleyi</name>
    <dbReference type="NCBI Taxonomy" id="398767"/>
    <lineage>
        <taxon>Bacteria</taxon>
        <taxon>Pseudomonadati</taxon>
        <taxon>Thermodesulfobacteriota</taxon>
        <taxon>Desulfuromonadia</taxon>
        <taxon>Geobacterales</taxon>
        <taxon>Geobacteraceae</taxon>
        <taxon>Trichlorobacter</taxon>
    </lineage>
</organism>
<gene>
    <name evidence="1" type="ordered locus">Glov_3509</name>
</gene>
<dbReference type="AlphaFoldDB" id="B3E2V2"/>
<dbReference type="Proteomes" id="UP000002420">
    <property type="component" value="Chromosome"/>
</dbReference>
<dbReference type="EMBL" id="CP001089">
    <property type="protein sequence ID" value="ACD97212.1"/>
    <property type="molecule type" value="Genomic_DNA"/>
</dbReference>
<name>B3E2V2_TRIL1</name>